<evidence type="ECO:0000313" key="1">
    <source>
        <dbReference type="EMBL" id="MBB3164776.1"/>
    </source>
</evidence>
<proteinExistence type="predicted"/>
<evidence type="ECO:0000313" key="2">
    <source>
        <dbReference type="Proteomes" id="UP000542811"/>
    </source>
</evidence>
<dbReference type="SUPFAM" id="SSF52091">
    <property type="entry name" value="SpoIIaa-like"/>
    <property type="match status" value="1"/>
</dbReference>
<gene>
    <name evidence="1" type="ORF">FHS25_005279</name>
</gene>
<dbReference type="Gene3D" id="3.30.750.24">
    <property type="entry name" value="STAS domain"/>
    <property type="match status" value="1"/>
</dbReference>
<dbReference type="EMBL" id="JACHXX010000008">
    <property type="protein sequence ID" value="MBB3164776.1"/>
    <property type="molecule type" value="Genomic_DNA"/>
</dbReference>
<keyword evidence="2" id="KW-1185">Reference proteome</keyword>
<dbReference type="InterPro" id="IPR036513">
    <property type="entry name" value="STAS_dom_sf"/>
</dbReference>
<sequence>MLFLLYLFLNFEEKYNLSRMRIGSRGTRYTAVSYNRCLLCINAAVRVLLGSSSISLAQEAALDTQKQYYESIILPDVLNIRNIPELYSKVTDEFRSNDTIIVSIPEGAEADLSFVQLIESSRRQAKAKGKTFKLSSPASGSVLKVLERAGFIESFDHEDANFWLHKEVTL</sequence>
<accession>A0ABR6GFX2</accession>
<comment type="caution">
    <text evidence="1">The sequence shown here is derived from an EMBL/GenBank/DDBJ whole genome shotgun (WGS) entry which is preliminary data.</text>
</comment>
<evidence type="ECO:0008006" key="3">
    <source>
        <dbReference type="Google" id="ProtNLM"/>
    </source>
</evidence>
<name>A0ABR6GFX2_9HYPH</name>
<organism evidence="1 2">
    <name type="scientific">Rhizobium laguerreae</name>
    <dbReference type="NCBI Taxonomy" id="1076926"/>
    <lineage>
        <taxon>Bacteria</taxon>
        <taxon>Pseudomonadati</taxon>
        <taxon>Pseudomonadota</taxon>
        <taxon>Alphaproteobacteria</taxon>
        <taxon>Hyphomicrobiales</taxon>
        <taxon>Rhizobiaceae</taxon>
        <taxon>Rhizobium/Agrobacterium group</taxon>
        <taxon>Rhizobium</taxon>
    </lineage>
</organism>
<dbReference type="Proteomes" id="UP000542811">
    <property type="component" value="Unassembled WGS sequence"/>
</dbReference>
<reference evidence="1 2" key="1">
    <citation type="submission" date="2020-08" db="EMBL/GenBank/DDBJ databases">
        <title>Genomic Encyclopedia of Type Strains, Phase III (KMG-III): the genomes of soil and plant-associated and newly described type strains.</title>
        <authorList>
            <person name="Whitman W."/>
        </authorList>
    </citation>
    <scope>NUCLEOTIDE SEQUENCE [LARGE SCALE GENOMIC DNA]</scope>
    <source>
        <strain evidence="1 2">CECT 8280</strain>
    </source>
</reference>
<protein>
    <recommendedName>
        <fullName evidence="3">STAS domain-containing protein</fullName>
    </recommendedName>
</protein>